<accession>A0A1I0H4M4</accession>
<gene>
    <name evidence="5" type="ORF">SAMN05216389_12710</name>
</gene>
<dbReference type="SMART" id="SM00646">
    <property type="entry name" value="Ami_3"/>
    <property type="match status" value="1"/>
</dbReference>
<dbReference type="Pfam" id="PF01520">
    <property type="entry name" value="Amidase_3"/>
    <property type="match status" value="1"/>
</dbReference>
<evidence type="ECO:0000259" key="4">
    <source>
        <dbReference type="PROSITE" id="PS51781"/>
    </source>
</evidence>
<keyword evidence="2" id="KW-0961">Cell wall biogenesis/degradation</keyword>
<dbReference type="InterPro" id="IPR003646">
    <property type="entry name" value="SH3-like_bac-type"/>
</dbReference>
<dbReference type="RefSeq" id="WP_090872699.1">
    <property type="nucleotide sequence ID" value="NZ_FOHE01000027.1"/>
</dbReference>
<dbReference type="Proteomes" id="UP000198618">
    <property type="component" value="Unassembled WGS sequence"/>
</dbReference>
<dbReference type="Pfam" id="PF08239">
    <property type="entry name" value="SH3_3"/>
    <property type="match status" value="2"/>
</dbReference>
<dbReference type="AlphaFoldDB" id="A0A1I0H4M4"/>
<keyword evidence="1" id="KW-0378">Hydrolase</keyword>
<reference evidence="5 6" key="1">
    <citation type="submission" date="2016-10" db="EMBL/GenBank/DDBJ databases">
        <authorList>
            <person name="de Groot N.N."/>
        </authorList>
    </citation>
    <scope>NUCLEOTIDE SEQUENCE [LARGE SCALE GENOMIC DNA]</scope>
    <source>
        <strain evidence="5 6">IBRC-M 10780</strain>
    </source>
</reference>
<dbReference type="PANTHER" id="PTHR30404:SF7">
    <property type="entry name" value="CELL WALL AMIDASE LYTH-RELATED"/>
    <property type="match status" value="1"/>
</dbReference>
<dbReference type="InterPro" id="IPR050695">
    <property type="entry name" value="N-acetylmuramoyl_amidase_3"/>
</dbReference>
<proteinExistence type="predicted"/>
<dbReference type="GO" id="GO:0009253">
    <property type="term" value="P:peptidoglycan catabolic process"/>
    <property type="evidence" value="ECO:0007669"/>
    <property type="project" value="InterPro"/>
</dbReference>
<evidence type="ECO:0000256" key="3">
    <source>
        <dbReference type="SAM" id="MobiDB-lite"/>
    </source>
</evidence>
<organism evidence="5 6">
    <name type="scientific">Oceanobacillus limi</name>
    <dbReference type="NCBI Taxonomy" id="930131"/>
    <lineage>
        <taxon>Bacteria</taxon>
        <taxon>Bacillati</taxon>
        <taxon>Bacillota</taxon>
        <taxon>Bacilli</taxon>
        <taxon>Bacillales</taxon>
        <taxon>Bacillaceae</taxon>
        <taxon>Oceanobacillus</taxon>
    </lineage>
</organism>
<evidence type="ECO:0000256" key="2">
    <source>
        <dbReference type="ARBA" id="ARBA00023316"/>
    </source>
</evidence>
<feature type="region of interest" description="Disordered" evidence="3">
    <location>
        <begin position="92"/>
        <end position="129"/>
    </location>
</feature>
<evidence type="ECO:0000313" key="6">
    <source>
        <dbReference type="Proteomes" id="UP000198618"/>
    </source>
</evidence>
<evidence type="ECO:0000256" key="1">
    <source>
        <dbReference type="ARBA" id="ARBA00022801"/>
    </source>
</evidence>
<dbReference type="PANTHER" id="PTHR30404">
    <property type="entry name" value="N-ACETYLMURAMOYL-L-ALANINE AMIDASE"/>
    <property type="match status" value="1"/>
</dbReference>
<dbReference type="GO" id="GO:0008745">
    <property type="term" value="F:N-acetylmuramoyl-L-alanine amidase activity"/>
    <property type="evidence" value="ECO:0007669"/>
    <property type="project" value="InterPro"/>
</dbReference>
<dbReference type="Gene3D" id="2.30.30.40">
    <property type="entry name" value="SH3 Domains"/>
    <property type="match status" value="2"/>
</dbReference>
<dbReference type="Gene3D" id="3.40.630.40">
    <property type="entry name" value="Zn-dependent exopeptidases"/>
    <property type="match status" value="1"/>
</dbReference>
<name>A0A1I0H4M4_9BACI</name>
<keyword evidence="6" id="KW-1185">Reference proteome</keyword>
<evidence type="ECO:0000313" key="5">
    <source>
        <dbReference type="EMBL" id="SET77767.1"/>
    </source>
</evidence>
<protein>
    <submittedName>
        <fullName evidence="5">N-acetylmuramoyl-L-alanine amidase</fullName>
    </submittedName>
</protein>
<dbReference type="PROSITE" id="PS51781">
    <property type="entry name" value="SH3B"/>
    <property type="match status" value="2"/>
</dbReference>
<dbReference type="STRING" id="930131.SAMN05216389_12710"/>
<dbReference type="OrthoDB" id="9806267at2"/>
<dbReference type="SUPFAM" id="SSF53187">
    <property type="entry name" value="Zn-dependent exopeptidases"/>
    <property type="match status" value="1"/>
</dbReference>
<dbReference type="GO" id="GO:0030288">
    <property type="term" value="C:outer membrane-bounded periplasmic space"/>
    <property type="evidence" value="ECO:0007669"/>
    <property type="project" value="TreeGrafter"/>
</dbReference>
<dbReference type="InterPro" id="IPR002508">
    <property type="entry name" value="MurNAc-LAA_cat"/>
</dbReference>
<dbReference type="CDD" id="cd02696">
    <property type="entry name" value="MurNAc-LAA"/>
    <property type="match status" value="1"/>
</dbReference>
<sequence>MRYKYSIRLATLTLLLVIIYQPVVDANEAFINVDNLNVRNGPGTDYDTIGQVHSDSSFTVLRTEEEWVQIELQEGTGWVNKAFISFIDEETRNSDVSTEDGEEESDTNSMTSDRDKETMDPSLNPVEENQTITIGFDRTHIRNGPSTDYEITHYVDKGTEFNIVAETDEWYELENDSIRGYILKKLIEGPKVPSTSEFMNKTIVIDAGHGGRDVGAIGVNDTYEKNLTYKTAVELAQELSMLGAEVILTRQKDEYIFLSSRSSMSNNSNTDAFISIHYNSVPEIPNATGIGTYYYQDQYQELAEYVQKGIIKETNARDRDSTFGNFQVIRQNYQPSILLELGFMSNSEEEKLLLTNAYQKKIVSGIVNGLGKYFSSQE</sequence>
<feature type="domain" description="SH3b" evidence="4">
    <location>
        <begin position="127"/>
        <end position="191"/>
    </location>
</feature>
<dbReference type="SMART" id="SM00287">
    <property type="entry name" value="SH3b"/>
    <property type="match status" value="2"/>
</dbReference>
<feature type="domain" description="SH3b" evidence="4">
    <location>
        <begin position="26"/>
        <end position="88"/>
    </location>
</feature>
<feature type="compositionally biased region" description="Acidic residues" evidence="3">
    <location>
        <begin position="97"/>
        <end position="106"/>
    </location>
</feature>
<dbReference type="GO" id="GO:0071555">
    <property type="term" value="P:cell wall organization"/>
    <property type="evidence" value="ECO:0007669"/>
    <property type="project" value="UniProtKB-KW"/>
</dbReference>
<dbReference type="EMBL" id="FOHE01000027">
    <property type="protein sequence ID" value="SET77767.1"/>
    <property type="molecule type" value="Genomic_DNA"/>
</dbReference>